<keyword evidence="4" id="KW-1185">Reference proteome</keyword>
<reference evidence="3 4" key="1">
    <citation type="journal article" date="2006" name="J. Bacteriol.">
        <title>The genome sequence of the obligately chemolithoautotrophic, facultatively anaerobic bacterium Thiobacillus denitrificans.</title>
        <authorList>
            <person name="Beller H.R."/>
            <person name="Chain P.S."/>
            <person name="Letain T.E."/>
            <person name="Chakicherla A."/>
            <person name="Larimer F.W."/>
            <person name="Richardson P.M."/>
            <person name="Coleman M.A."/>
            <person name="Wood A.P."/>
            <person name="Kelly D.P."/>
        </authorList>
    </citation>
    <scope>NUCLEOTIDE SEQUENCE [LARGE SCALE GENOMIC DNA]</scope>
    <source>
        <strain evidence="3 4">ATCC 25259</strain>
    </source>
</reference>
<dbReference type="AlphaFoldDB" id="Q3SJA1"/>
<keyword evidence="1" id="KW-0732">Signal</keyword>
<dbReference type="Gene3D" id="1.20.1260.10">
    <property type="match status" value="1"/>
</dbReference>
<dbReference type="PANTHER" id="PTHR36933">
    <property type="entry name" value="SLL0788 PROTEIN"/>
    <property type="match status" value="1"/>
</dbReference>
<feature type="signal peptide" evidence="1">
    <location>
        <begin position="1"/>
        <end position="36"/>
    </location>
</feature>
<name>Q3SJA1_THIDA</name>
<evidence type="ECO:0000259" key="2">
    <source>
        <dbReference type="Pfam" id="PF03713"/>
    </source>
</evidence>
<sequence length="211" mass="23814">MRISRETAMQPCSLALNSLRALWLMTLLIFAGAAVAAGPAAEKKAAKFEIDYMTGMISHHQMAVHMGTMCVQKAEHEELRAMCDQIIAAQTAEIATLMGWLQAWYGSGVEPKMSGKDQREMEKLEALSGAEFEIEFMKSMIRHHFTAIVVSSECLLDADHPALIAMCQDIITAQAAEIRQLRNWLCEWYGICSYRARSEEIREETRTRRPE</sequence>
<proteinExistence type="predicted"/>
<dbReference type="EMBL" id="CP000116">
    <property type="protein sequence ID" value="AAZ97266.1"/>
    <property type="molecule type" value="Genomic_DNA"/>
</dbReference>
<feature type="domain" description="DUF305" evidence="2">
    <location>
        <begin position="49"/>
        <end position="185"/>
    </location>
</feature>
<dbReference type="Proteomes" id="UP000008291">
    <property type="component" value="Chromosome"/>
</dbReference>
<dbReference type="InterPro" id="IPR005183">
    <property type="entry name" value="DUF305_CopM-like"/>
</dbReference>
<gene>
    <name evidence="3" type="ordered locus">Tbd_1313</name>
</gene>
<dbReference type="OrthoDB" id="7006446at2"/>
<dbReference type="eggNOG" id="COG3544">
    <property type="taxonomic scope" value="Bacteria"/>
</dbReference>
<dbReference type="HOGENOM" id="CLU_1304397_0_0_4"/>
<dbReference type="Pfam" id="PF03713">
    <property type="entry name" value="DUF305"/>
    <property type="match status" value="1"/>
</dbReference>
<dbReference type="PANTHER" id="PTHR36933:SF1">
    <property type="entry name" value="SLL0788 PROTEIN"/>
    <property type="match status" value="1"/>
</dbReference>
<dbReference type="STRING" id="292415.Tbd_1313"/>
<evidence type="ECO:0000313" key="4">
    <source>
        <dbReference type="Proteomes" id="UP000008291"/>
    </source>
</evidence>
<protein>
    <recommendedName>
        <fullName evidence="2">DUF305 domain-containing protein</fullName>
    </recommendedName>
</protein>
<feature type="chain" id="PRO_5004228854" description="DUF305 domain-containing protein" evidence="1">
    <location>
        <begin position="37"/>
        <end position="211"/>
    </location>
</feature>
<dbReference type="InterPro" id="IPR012347">
    <property type="entry name" value="Ferritin-like"/>
</dbReference>
<organism evidence="3 4">
    <name type="scientific">Thiobacillus denitrificans (strain ATCC 25259 / T1)</name>
    <dbReference type="NCBI Taxonomy" id="292415"/>
    <lineage>
        <taxon>Bacteria</taxon>
        <taxon>Pseudomonadati</taxon>
        <taxon>Pseudomonadota</taxon>
        <taxon>Betaproteobacteria</taxon>
        <taxon>Nitrosomonadales</taxon>
        <taxon>Thiobacillaceae</taxon>
        <taxon>Thiobacillus</taxon>
    </lineage>
</organism>
<accession>Q3SJA1</accession>
<dbReference type="KEGG" id="tbd:Tbd_1313"/>
<evidence type="ECO:0000256" key="1">
    <source>
        <dbReference type="SAM" id="SignalP"/>
    </source>
</evidence>
<evidence type="ECO:0000313" key="3">
    <source>
        <dbReference type="EMBL" id="AAZ97266.1"/>
    </source>
</evidence>